<accession>A0AAD5LEH5</accession>
<reference evidence="1 2" key="1">
    <citation type="submission" date="2022-05" db="EMBL/GenBank/DDBJ databases">
        <title>A multi-omics perspective on studying reproductive biology in Daphnia sinensis.</title>
        <authorList>
            <person name="Jia J."/>
        </authorList>
    </citation>
    <scope>NUCLEOTIDE SEQUENCE [LARGE SCALE GENOMIC DNA]</scope>
    <source>
        <strain evidence="1 2">WSL</strain>
    </source>
</reference>
<proteinExistence type="predicted"/>
<keyword evidence="2" id="KW-1185">Reference proteome</keyword>
<organism evidence="1 2">
    <name type="scientific">Daphnia sinensis</name>
    <dbReference type="NCBI Taxonomy" id="1820382"/>
    <lineage>
        <taxon>Eukaryota</taxon>
        <taxon>Metazoa</taxon>
        <taxon>Ecdysozoa</taxon>
        <taxon>Arthropoda</taxon>
        <taxon>Crustacea</taxon>
        <taxon>Branchiopoda</taxon>
        <taxon>Diplostraca</taxon>
        <taxon>Cladocera</taxon>
        <taxon>Anomopoda</taxon>
        <taxon>Daphniidae</taxon>
        <taxon>Daphnia</taxon>
        <taxon>Daphnia similis group</taxon>
    </lineage>
</organism>
<sequence>METAKSDLFFVPSIMLLSIKWQDFELWCARVTKVERMLASNEAHQHCKINELENYISFYTLGPLIISSNTRLRLARRPVFTSPVVPSSPRPSSRFRLDRRPVFASPVVPSSPRPSFRLRPARRPVFAPPVVPSSPRPSSHLRLARRLVVASSSPRHCGIIVFCNV</sequence>
<dbReference type="AlphaFoldDB" id="A0AAD5LEH5"/>
<dbReference type="EMBL" id="WJBH02000004">
    <property type="protein sequence ID" value="KAI9560435.1"/>
    <property type="molecule type" value="Genomic_DNA"/>
</dbReference>
<gene>
    <name evidence="1" type="ORF">GHT06_014453</name>
</gene>
<dbReference type="Proteomes" id="UP000820818">
    <property type="component" value="Linkage Group LG4"/>
</dbReference>
<evidence type="ECO:0000313" key="2">
    <source>
        <dbReference type="Proteomes" id="UP000820818"/>
    </source>
</evidence>
<comment type="caution">
    <text evidence="1">The sequence shown here is derived from an EMBL/GenBank/DDBJ whole genome shotgun (WGS) entry which is preliminary data.</text>
</comment>
<evidence type="ECO:0000313" key="1">
    <source>
        <dbReference type="EMBL" id="KAI9560435.1"/>
    </source>
</evidence>
<name>A0AAD5LEH5_9CRUS</name>
<protein>
    <submittedName>
        <fullName evidence="1">Uncharacterized protein</fullName>
    </submittedName>
</protein>